<gene>
    <name evidence="1" type="ORF">EGI31_03465</name>
</gene>
<evidence type="ECO:0000313" key="2">
    <source>
        <dbReference type="Proteomes" id="UP001204144"/>
    </source>
</evidence>
<organism evidence="1 2">
    <name type="scientific">Lacihabitans soyangensis</name>
    <dbReference type="NCBI Taxonomy" id="869394"/>
    <lineage>
        <taxon>Bacteria</taxon>
        <taxon>Pseudomonadati</taxon>
        <taxon>Bacteroidota</taxon>
        <taxon>Cytophagia</taxon>
        <taxon>Cytophagales</taxon>
        <taxon>Leadbetterellaceae</taxon>
        <taxon>Lacihabitans</taxon>
    </lineage>
</organism>
<reference evidence="1 2" key="1">
    <citation type="submission" date="2018-11" db="EMBL/GenBank/DDBJ databases">
        <title>Novel bacteria species description.</title>
        <authorList>
            <person name="Han J.-H."/>
        </authorList>
    </citation>
    <scope>NUCLEOTIDE SEQUENCE [LARGE SCALE GENOMIC DNA]</scope>
    <source>
        <strain evidence="1 2">KCTC23259</strain>
    </source>
</reference>
<dbReference type="EMBL" id="RJUF01000004">
    <property type="protein sequence ID" value="MCP9761999.1"/>
    <property type="molecule type" value="Genomic_DNA"/>
</dbReference>
<name>A0AAE3H0Z7_9BACT</name>
<keyword evidence="2" id="KW-1185">Reference proteome</keyword>
<proteinExistence type="predicted"/>
<sequence length="163" mass="19132">MYNLKANYDKILPIVKLALNEFLLPDGNFKTYKNKPKWSDIEVVTLSILAETISLDSENWMFSKLNNDLLMIFSELIDRSNYNRRKRRLSGYINSISEWVAQQIDGENRKVILDSIPLQICMNPRILRSKICKDDNNVQPSTSYNPSLKMHYYGFKMQLMITQ</sequence>
<evidence type="ECO:0000313" key="1">
    <source>
        <dbReference type="EMBL" id="MCP9761999.1"/>
    </source>
</evidence>
<dbReference type="AlphaFoldDB" id="A0AAE3H0Z7"/>
<dbReference type="Proteomes" id="UP001204144">
    <property type="component" value="Unassembled WGS sequence"/>
</dbReference>
<protein>
    <submittedName>
        <fullName evidence="1">Uncharacterized protein</fullName>
    </submittedName>
</protein>
<accession>A0AAE3H0Z7</accession>
<comment type="caution">
    <text evidence="1">The sequence shown here is derived from an EMBL/GenBank/DDBJ whole genome shotgun (WGS) entry which is preliminary data.</text>
</comment>
<feature type="non-terminal residue" evidence="1">
    <location>
        <position position="163"/>
    </location>
</feature>